<organism evidence="3 4">
    <name type="scientific">Antrihabitans stalactiti</name>
    <dbReference type="NCBI Taxonomy" id="2584121"/>
    <lineage>
        <taxon>Bacteria</taxon>
        <taxon>Bacillati</taxon>
        <taxon>Actinomycetota</taxon>
        <taxon>Actinomycetes</taxon>
        <taxon>Mycobacteriales</taxon>
        <taxon>Nocardiaceae</taxon>
        <taxon>Antrihabitans</taxon>
    </lineage>
</organism>
<evidence type="ECO:0000259" key="2">
    <source>
        <dbReference type="Pfam" id="PF26059"/>
    </source>
</evidence>
<dbReference type="InterPro" id="IPR058333">
    <property type="entry name" value="DUF8020"/>
</dbReference>
<reference evidence="3 4" key="1">
    <citation type="submission" date="2019-05" db="EMBL/GenBank/DDBJ databases">
        <authorList>
            <person name="Lee S.D."/>
        </authorList>
    </citation>
    <scope>NUCLEOTIDE SEQUENCE [LARGE SCALE GENOMIC DNA]</scope>
    <source>
        <strain evidence="3 4">YC2-7</strain>
    </source>
</reference>
<evidence type="ECO:0000313" key="3">
    <source>
        <dbReference type="EMBL" id="NMN96585.1"/>
    </source>
</evidence>
<comment type="caution">
    <text evidence="3">The sequence shown here is derived from an EMBL/GenBank/DDBJ whole genome shotgun (WGS) entry which is preliminary data.</text>
</comment>
<name>A0A848KCL1_9NOCA</name>
<dbReference type="RefSeq" id="WP_169588645.1">
    <property type="nucleotide sequence ID" value="NZ_VCQU01000005.1"/>
</dbReference>
<sequence>MNLRSLVPMTALAVTCLGIASGTANGAPAVPVTYEATMTSNSIVTVLRDGTFGLTADGSAVSVTDKAGNLITNIPLTIPYANTIYPVAQRISENNTKLELTPIAKPVSAVANPLPVTPVATNEENDMAKAAFMDQFRAPQVGIGAILGGLVGLVAGCVIGLPLWVIGCVPVGLAGTALGATTGAAIAGGEPLFSSINDVYITLIGAPWTSPFYKNPNNGLALIDPPAPSAPLVTER</sequence>
<keyword evidence="4" id="KW-1185">Reference proteome</keyword>
<feature type="signal peptide" evidence="1">
    <location>
        <begin position="1"/>
        <end position="26"/>
    </location>
</feature>
<proteinExistence type="predicted"/>
<keyword evidence="1" id="KW-0732">Signal</keyword>
<accession>A0A848KCL1</accession>
<dbReference type="Pfam" id="PF26059">
    <property type="entry name" value="DUF8020"/>
    <property type="match status" value="1"/>
</dbReference>
<evidence type="ECO:0000256" key="1">
    <source>
        <dbReference type="SAM" id="SignalP"/>
    </source>
</evidence>
<evidence type="ECO:0000313" key="4">
    <source>
        <dbReference type="Proteomes" id="UP000535543"/>
    </source>
</evidence>
<reference evidence="3 4" key="2">
    <citation type="submission" date="2020-06" db="EMBL/GenBank/DDBJ databases">
        <title>Antribacter stalactiti gen. nov., sp. nov., a new member of the family Nacardiaceae isolated from a cave.</title>
        <authorList>
            <person name="Kim I.S."/>
        </authorList>
    </citation>
    <scope>NUCLEOTIDE SEQUENCE [LARGE SCALE GENOMIC DNA]</scope>
    <source>
        <strain evidence="3 4">YC2-7</strain>
    </source>
</reference>
<dbReference type="AlphaFoldDB" id="A0A848KCL1"/>
<dbReference type="EMBL" id="VCQU01000005">
    <property type="protein sequence ID" value="NMN96585.1"/>
    <property type="molecule type" value="Genomic_DNA"/>
</dbReference>
<feature type="chain" id="PRO_5038626645" description="DUF8020 domain-containing protein" evidence="1">
    <location>
        <begin position="27"/>
        <end position="236"/>
    </location>
</feature>
<dbReference type="Proteomes" id="UP000535543">
    <property type="component" value="Unassembled WGS sequence"/>
</dbReference>
<feature type="domain" description="DUF8020" evidence="2">
    <location>
        <begin position="31"/>
        <end position="103"/>
    </location>
</feature>
<gene>
    <name evidence="3" type="ORF">FGL95_16210</name>
</gene>
<protein>
    <recommendedName>
        <fullName evidence="2">DUF8020 domain-containing protein</fullName>
    </recommendedName>
</protein>